<dbReference type="EMBL" id="CP127294">
    <property type="protein sequence ID" value="WIX76983.1"/>
    <property type="molecule type" value="Genomic_DNA"/>
</dbReference>
<protein>
    <submittedName>
        <fullName evidence="2">YcaO-like family protein</fullName>
    </submittedName>
</protein>
<dbReference type="AlphaFoldDB" id="A0A9Y2IED7"/>
<accession>A0A9Y2IED7</accession>
<dbReference type="Gene3D" id="3.30.40.250">
    <property type="match status" value="1"/>
</dbReference>
<dbReference type="KEGG" id="acab:QRX50_37045"/>
<dbReference type="Proteomes" id="UP001236014">
    <property type="component" value="Chromosome"/>
</dbReference>
<dbReference type="PROSITE" id="PS51664">
    <property type="entry name" value="YCAO"/>
    <property type="match status" value="1"/>
</dbReference>
<proteinExistence type="predicted"/>
<sequence>MDTSDPPRIAWTSGTWRSRHPEQTWSALEPVAEAAGVTRVADVTGLDDIGVPVHMAVRPHARALSVSQGKGTTGILSKISAVMEAIELYYAENLADADIAGTPATELGSLLSYPVEALDLHPGGLWHRRYPLDWLVCSSMITGRSAALPRELVDLDRTVVSDSWCPPLFLSTSNGLASGNSDEEAMLHALCEVAERDSIAAAGDVLGRHLFDPAEVADPAVDALCERIAAASARLRVFDLTGPMGLPCVGASVGGGSLPLVFGGFGCHPSTAVATCRAITEAVQQRLTVIAGTRDDLPDEVYDLLHLGFVRETTPARDEIEYVSPPADLPVAGLGQAMTCVAEKIHKFTGYEPLCLRLTESGAPVSVVKVVAPGLRLAGHGNYTAAGG</sequence>
<reference evidence="2 3" key="1">
    <citation type="submission" date="2023-06" db="EMBL/GenBank/DDBJ databases">
        <authorList>
            <person name="Oyuntsetseg B."/>
            <person name="Kim S.B."/>
        </authorList>
    </citation>
    <scope>NUCLEOTIDE SEQUENCE [LARGE SCALE GENOMIC DNA]</scope>
    <source>
        <strain evidence="2 3">2-15</strain>
    </source>
</reference>
<evidence type="ECO:0000313" key="2">
    <source>
        <dbReference type="EMBL" id="WIX76983.1"/>
    </source>
</evidence>
<dbReference type="Pfam" id="PF02624">
    <property type="entry name" value="YcaO"/>
    <property type="match status" value="1"/>
</dbReference>
<evidence type="ECO:0000313" key="3">
    <source>
        <dbReference type="Proteomes" id="UP001236014"/>
    </source>
</evidence>
<dbReference type="NCBIfam" id="TIGR00702">
    <property type="entry name" value="YcaO-type kinase domain"/>
    <property type="match status" value="1"/>
</dbReference>
<dbReference type="Gene3D" id="3.30.160.660">
    <property type="match status" value="1"/>
</dbReference>
<name>A0A9Y2IED7_9PSEU</name>
<feature type="domain" description="YcaO" evidence="1">
    <location>
        <begin position="69"/>
        <end position="388"/>
    </location>
</feature>
<evidence type="ECO:0000259" key="1">
    <source>
        <dbReference type="PROSITE" id="PS51664"/>
    </source>
</evidence>
<gene>
    <name evidence="2" type="ORF">QRX50_37045</name>
</gene>
<dbReference type="InterPro" id="IPR003776">
    <property type="entry name" value="YcaO-like_dom"/>
</dbReference>
<dbReference type="Gene3D" id="3.30.1330.230">
    <property type="match status" value="1"/>
</dbReference>
<organism evidence="2 3">
    <name type="scientific">Amycolatopsis carbonis</name>
    <dbReference type="NCBI Taxonomy" id="715471"/>
    <lineage>
        <taxon>Bacteria</taxon>
        <taxon>Bacillati</taxon>
        <taxon>Actinomycetota</taxon>
        <taxon>Actinomycetes</taxon>
        <taxon>Pseudonocardiales</taxon>
        <taxon>Pseudonocardiaceae</taxon>
        <taxon>Amycolatopsis</taxon>
    </lineage>
</organism>
<keyword evidence="3" id="KW-1185">Reference proteome</keyword>
<dbReference type="PANTHER" id="PTHR37809">
    <property type="entry name" value="RIBOSOMAL PROTEIN S12 METHYLTHIOTRANSFERASE ACCESSORY FACTOR YCAO"/>
    <property type="match status" value="1"/>
</dbReference>
<dbReference type="PANTHER" id="PTHR37809:SF1">
    <property type="entry name" value="RIBOSOMAL PROTEIN S12 METHYLTHIOTRANSFERASE ACCESSORY FACTOR YCAO"/>
    <property type="match status" value="1"/>
</dbReference>
<dbReference type="RefSeq" id="WP_285967728.1">
    <property type="nucleotide sequence ID" value="NZ_CP127294.1"/>
</dbReference>